<keyword evidence="1 4" id="KW-0328">Glycosyltransferase</keyword>
<reference evidence="6 7" key="1">
    <citation type="submission" date="2023-02" db="EMBL/GenBank/DDBJ databases">
        <title>Description and genomic characterization of Microbulbifer bruguierae sp. nov., isolated from the sediment of mangrove plant Bruguiera sexangula.</title>
        <authorList>
            <person name="Long M."/>
        </authorList>
    </citation>
    <scope>NUCLEOTIDE SEQUENCE [LARGE SCALE GENOMIC DNA]</scope>
    <source>
        <strain evidence="6 7">H12</strain>
    </source>
</reference>
<organism evidence="6 7">
    <name type="scientific">Microbulbifer bruguierae</name>
    <dbReference type="NCBI Taxonomy" id="3029061"/>
    <lineage>
        <taxon>Bacteria</taxon>
        <taxon>Pseudomonadati</taxon>
        <taxon>Pseudomonadota</taxon>
        <taxon>Gammaproteobacteria</taxon>
        <taxon>Cellvibrionales</taxon>
        <taxon>Microbulbiferaceae</taxon>
        <taxon>Microbulbifer</taxon>
    </lineage>
</organism>
<evidence type="ECO:0000313" key="7">
    <source>
        <dbReference type="Proteomes" id="UP001236500"/>
    </source>
</evidence>
<comment type="similarity">
    <text evidence="4">Belongs to the thymidine/pyrimidine-nucleoside phosphorylase family. Type 2 subfamily.</text>
</comment>
<dbReference type="InterPro" id="IPR000312">
    <property type="entry name" value="Glycosyl_Trfase_fam3"/>
</dbReference>
<dbReference type="Gene3D" id="3.90.1170.30">
    <property type="entry name" value="Pyrimidine nucleoside phosphorylase-like, C-terminal domain"/>
    <property type="match status" value="1"/>
</dbReference>
<dbReference type="InterPro" id="IPR036320">
    <property type="entry name" value="Glycosyl_Trfase_fam3_N_dom_sf"/>
</dbReference>
<dbReference type="InterPro" id="IPR013102">
    <property type="entry name" value="PYNP_C"/>
</dbReference>
<proteinExistence type="inferred from homology"/>
<evidence type="ECO:0000256" key="4">
    <source>
        <dbReference type="HAMAP-Rule" id="MF_00703"/>
    </source>
</evidence>
<gene>
    <name evidence="6" type="ORF">PVT68_05295</name>
</gene>
<feature type="domain" description="Pyrimidine nucleoside phosphorylase C-terminal" evidence="5">
    <location>
        <begin position="448"/>
        <end position="515"/>
    </location>
</feature>
<dbReference type="Gene3D" id="1.20.970.50">
    <property type="match status" value="1"/>
</dbReference>
<dbReference type="NCBIfam" id="NF003338">
    <property type="entry name" value="PRK04350.1"/>
    <property type="match status" value="1"/>
</dbReference>
<evidence type="ECO:0000313" key="6">
    <source>
        <dbReference type="EMBL" id="WGL17710.1"/>
    </source>
</evidence>
<dbReference type="PANTHER" id="PTHR10515:SF0">
    <property type="entry name" value="THYMIDINE PHOSPHORYLASE"/>
    <property type="match status" value="1"/>
</dbReference>
<dbReference type="NCBIfam" id="TIGR02645">
    <property type="entry name" value="ARCH_P_rylase"/>
    <property type="match status" value="1"/>
</dbReference>
<dbReference type="InterPro" id="IPR013466">
    <property type="entry name" value="Thymidine/AMP_Pase"/>
</dbReference>
<name>A0ABY8NG99_9GAMM</name>
<dbReference type="SUPFAM" id="SSF52418">
    <property type="entry name" value="Nucleoside phosphorylase/phosphoribosyltransferase catalytic domain"/>
    <property type="match status" value="1"/>
</dbReference>
<dbReference type="Proteomes" id="UP001236500">
    <property type="component" value="Chromosome"/>
</dbReference>
<dbReference type="Pfam" id="PF00591">
    <property type="entry name" value="Glycos_transf_3"/>
    <property type="match status" value="1"/>
</dbReference>
<comment type="catalytic activity">
    <reaction evidence="3 4">
        <text>thymidine + phosphate = 2-deoxy-alpha-D-ribose 1-phosphate + thymine</text>
        <dbReference type="Rhea" id="RHEA:16037"/>
        <dbReference type="ChEBI" id="CHEBI:17748"/>
        <dbReference type="ChEBI" id="CHEBI:17821"/>
        <dbReference type="ChEBI" id="CHEBI:43474"/>
        <dbReference type="ChEBI" id="CHEBI:57259"/>
        <dbReference type="EC" id="2.4.2.4"/>
    </reaction>
</comment>
<sequence>MCPPSRINDPDMNFQGDGMSRATTLYAYKLGIDTHQEPLVYMRTDCSICRAEGYTANTRLQIKAESGTLIATLNTVSEEILPPGSIGFSDSAWEFLALHHGQPVTVHHVPQVGSLSALRKKIYGHALSADEIGSIIRDISRRLYSDIEIAGFISACAGGRLSSEETTALTSAMAKIGNQLHWPEHEKVFDKHCIGGLPGNRTTPIVVSIVSAAGLIIPKTSSRAITSPAGTADTMEVLTNVDLTLDRLRKVITRTGACLAAGGKVGLSPTDDLLIRIERALDLDSEGQLVASVLSKKMAAGSTHILIDMPVGPTAKLRTQQQAEMLAELFRVVASALGLTVRCVVTDGTETIGNGIGPAEEARDVLSVLRNEKNAPPDLEARALYLAGQLLSMATGADDVQALQQAREILYSGQAWLQFRAICEAQGGLREVPVASHHIELRSKCAGRLHSMDNRRLAHLAKVAGAPSSPEAGLRLRVKVGDRVEAHQSLATLYAATPGELAYAREYFHQNRDLFEVTAMTPIPAVERQP</sequence>
<dbReference type="EC" id="2.4.2.4" evidence="4"/>
<protein>
    <recommendedName>
        <fullName evidence="4">Putative thymidine phosphorylase</fullName>
        <ecNumber evidence="4">2.4.2.4</ecNumber>
    </recommendedName>
    <alternativeName>
        <fullName evidence="4">TdRPase</fullName>
    </alternativeName>
</protein>
<evidence type="ECO:0000256" key="3">
    <source>
        <dbReference type="ARBA" id="ARBA00048550"/>
    </source>
</evidence>
<dbReference type="InterPro" id="IPR028579">
    <property type="entry name" value="Thym_Pase_Put"/>
</dbReference>
<dbReference type="PANTHER" id="PTHR10515">
    <property type="entry name" value="THYMIDINE PHOSPHORYLASE"/>
    <property type="match status" value="1"/>
</dbReference>
<dbReference type="SUPFAM" id="SSF47648">
    <property type="entry name" value="Nucleoside phosphorylase/phosphoribosyltransferase N-terminal domain"/>
    <property type="match status" value="1"/>
</dbReference>
<keyword evidence="2 4" id="KW-0808">Transferase</keyword>
<evidence type="ECO:0000259" key="5">
    <source>
        <dbReference type="SMART" id="SM00941"/>
    </source>
</evidence>
<dbReference type="InterPro" id="IPR000053">
    <property type="entry name" value="Thymidine/pyrmidine_PPase"/>
</dbReference>
<evidence type="ECO:0000256" key="2">
    <source>
        <dbReference type="ARBA" id="ARBA00022679"/>
    </source>
</evidence>
<dbReference type="InterPro" id="IPR017872">
    <property type="entry name" value="Pyrmidine_PPase_CS"/>
</dbReference>
<keyword evidence="7" id="KW-1185">Reference proteome</keyword>
<dbReference type="SMART" id="SM00941">
    <property type="entry name" value="PYNP_C"/>
    <property type="match status" value="1"/>
</dbReference>
<dbReference type="PROSITE" id="PS00647">
    <property type="entry name" value="THYMID_PHOSPHORYLASE"/>
    <property type="match status" value="1"/>
</dbReference>
<dbReference type="SUPFAM" id="SSF54680">
    <property type="entry name" value="Pyrimidine nucleoside phosphorylase C-terminal domain"/>
    <property type="match status" value="1"/>
</dbReference>
<dbReference type="InterPro" id="IPR035902">
    <property type="entry name" value="Nuc_phospho_transferase"/>
</dbReference>
<dbReference type="HAMAP" id="MF_00703">
    <property type="entry name" value="Thymid_phosp_2"/>
    <property type="match status" value="1"/>
</dbReference>
<dbReference type="Gene3D" id="3.40.1030.10">
    <property type="entry name" value="Nucleoside phosphorylase/phosphoribosyltransferase catalytic domain"/>
    <property type="match status" value="1"/>
</dbReference>
<dbReference type="Pfam" id="PF02885">
    <property type="entry name" value="Glycos_trans_3N"/>
    <property type="match status" value="1"/>
</dbReference>
<dbReference type="InterPro" id="IPR036566">
    <property type="entry name" value="PYNP-like_C_sf"/>
</dbReference>
<dbReference type="RefSeq" id="WP_280321611.1">
    <property type="nucleotide sequence ID" value="NZ_CP118605.1"/>
</dbReference>
<accession>A0ABY8NG99</accession>
<evidence type="ECO:0000256" key="1">
    <source>
        <dbReference type="ARBA" id="ARBA00022676"/>
    </source>
</evidence>
<dbReference type="InterPro" id="IPR017459">
    <property type="entry name" value="Glycosyl_Trfase_fam3_N_dom"/>
</dbReference>
<dbReference type="EMBL" id="CP118605">
    <property type="protein sequence ID" value="WGL17710.1"/>
    <property type="molecule type" value="Genomic_DNA"/>
</dbReference>
<dbReference type="Pfam" id="PF07831">
    <property type="entry name" value="PYNP_C"/>
    <property type="match status" value="1"/>
</dbReference>